<dbReference type="InterPro" id="IPR031303">
    <property type="entry name" value="C5_meth_CS"/>
</dbReference>
<evidence type="ECO:0000256" key="4">
    <source>
        <dbReference type="ARBA" id="ARBA00039081"/>
    </source>
</evidence>
<dbReference type="PANTHER" id="PTHR46098">
    <property type="entry name" value="TRNA (CYTOSINE(38)-C(5))-METHYLTRANSFERASE"/>
    <property type="match status" value="1"/>
</dbReference>
<feature type="non-terminal residue" evidence="7">
    <location>
        <position position="150"/>
    </location>
</feature>
<comment type="caution">
    <text evidence="7">The sequence shown here is derived from an EMBL/GenBank/DDBJ whole genome shotgun (WGS) entry which is preliminary data.</text>
</comment>
<accession>A0A813HSJ6</accession>
<dbReference type="InterPro" id="IPR029063">
    <property type="entry name" value="SAM-dependent_MTases_sf"/>
</dbReference>
<keyword evidence="1" id="KW-0489">Methyltransferase</keyword>
<evidence type="ECO:0000256" key="1">
    <source>
        <dbReference type="ARBA" id="ARBA00022603"/>
    </source>
</evidence>
<proteinExistence type="predicted"/>
<dbReference type="GO" id="GO:0008168">
    <property type="term" value="F:methyltransferase activity"/>
    <property type="evidence" value="ECO:0007669"/>
    <property type="project" value="UniProtKB-KW"/>
</dbReference>
<dbReference type="PROSITE" id="PS00095">
    <property type="entry name" value="C5_MTASE_2"/>
    <property type="match status" value="1"/>
</dbReference>
<evidence type="ECO:0000313" key="7">
    <source>
        <dbReference type="EMBL" id="CAE8640355.1"/>
    </source>
</evidence>
<dbReference type="PANTHER" id="PTHR46098:SF1">
    <property type="entry name" value="TRNA (CYTOSINE(38)-C(5))-METHYLTRANSFERASE"/>
    <property type="match status" value="1"/>
</dbReference>
<organism evidence="7 8">
    <name type="scientific">Polarella glacialis</name>
    <name type="common">Dinoflagellate</name>
    <dbReference type="NCBI Taxonomy" id="89957"/>
    <lineage>
        <taxon>Eukaryota</taxon>
        <taxon>Sar</taxon>
        <taxon>Alveolata</taxon>
        <taxon>Dinophyceae</taxon>
        <taxon>Suessiales</taxon>
        <taxon>Suessiaceae</taxon>
        <taxon>Polarella</taxon>
    </lineage>
</organism>
<dbReference type="InterPro" id="IPR050750">
    <property type="entry name" value="C5-MTase"/>
</dbReference>
<evidence type="ECO:0000256" key="5">
    <source>
        <dbReference type="ARBA" id="ARBA00039681"/>
    </source>
</evidence>
<dbReference type="GO" id="GO:0032259">
    <property type="term" value="P:methylation"/>
    <property type="evidence" value="ECO:0007669"/>
    <property type="project" value="UniProtKB-KW"/>
</dbReference>
<reference evidence="7" key="1">
    <citation type="submission" date="2021-02" db="EMBL/GenBank/DDBJ databases">
        <authorList>
            <person name="Dougan E. K."/>
            <person name="Rhodes N."/>
            <person name="Thang M."/>
            <person name="Chan C."/>
        </authorList>
    </citation>
    <scope>NUCLEOTIDE SEQUENCE</scope>
</reference>
<keyword evidence="3" id="KW-0949">S-adenosyl-L-methionine</keyword>
<evidence type="ECO:0000256" key="3">
    <source>
        <dbReference type="ARBA" id="ARBA00022691"/>
    </source>
</evidence>
<dbReference type="SUPFAM" id="SSF53335">
    <property type="entry name" value="S-adenosyl-L-methionine-dependent methyltransferases"/>
    <property type="match status" value="1"/>
</dbReference>
<protein>
    <recommendedName>
        <fullName evidence="5">tRNA (cytosine(38)-C(5))-methyltransferase</fullName>
        <ecNumber evidence="4">2.1.1.204</ecNumber>
    </recommendedName>
    <alternativeName>
        <fullName evidence="6">DNA (cytosine-5)-methyltransferase-like protein 2</fullName>
    </alternativeName>
</protein>
<dbReference type="EMBL" id="CAJNNW010001688">
    <property type="protein sequence ID" value="CAE8640355.1"/>
    <property type="molecule type" value="Genomic_DNA"/>
</dbReference>
<gene>
    <name evidence="7" type="ORF">PGLA2088_LOCUS2112</name>
</gene>
<dbReference type="Pfam" id="PF00145">
    <property type="entry name" value="DNA_methylase"/>
    <property type="match status" value="1"/>
</dbReference>
<sequence length="150" mass="16480">DGSLSDLQVPKTLLQKASTYCWDLDLATGSSQASKTFTSSYGKLRYEGEGLSKAGPLLLSPAEGHGGDPWSAAEEDRGRFAQVEPKDWHRMRYFAPAEVSALMGYPSGWSLPEGLDVRSQWRLIGNSVNVQVVRSVLKRLFSKLGAEDCR</sequence>
<evidence type="ECO:0000313" key="8">
    <source>
        <dbReference type="Proteomes" id="UP000626109"/>
    </source>
</evidence>
<evidence type="ECO:0000256" key="2">
    <source>
        <dbReference type="ARBA" id="ARBA00022679"/>
    </source>
</evidence>
<name>A0A813HSJ6_POLGL</name>
<keyword evidence="2" id="KW-0808">Transferase</keyword>
<dbReference type="Proteomes" id="UP000626109">
    <property type="component" value="Unassembled WGS sequence"/>
</dbReference>
<evidence type="ECO:0000256" key="6">
    <source>
        <dbReference type="ARBA" id="ARBA00042810"/>
    </source>
</evidence>
<dbReference type="InterPro" id="IPR001525">
    <property type="entry name" value="C5_MeTfrase"/>
</dbReference>
<dbReference type="EC" id="2.1.1.204" evidence="4"/>
<dbReference type="AlphaFoldDB" id="A0A813HSJ6"/>
<dbReference type="Gene3D" id="3.90.120.10">
    <property type="entry name" value="DNA Methylase, subunit A, domain 2"/>
    <property type="match status" value="1"/>
</dbReference>